<dbReference type="PANTHER" id="PTHR37306:SF1">
    <property type="entry name" value="COLICIN V PRODUCTION PROTEIN"/>
    <property type="match status" value="1"/>
</dbReference>
<gene>
    <name evidence="6" type="ORF">SAMN02745206_00111</name>
</gene>
<dbReference type="AlphaFoldDB" id="A0A1M4SJ22"/>
<dbReference type="Pfam" id="PF02674">
    <property type="entry name" value="Colicin_V"/>
    <property type="match status" value="1"/>
</dbReference>
<feature type="transmembrane region" description="Helical" evidence="5">
    <location>
        <begin position="6"/>
        <end position="21"/>
    </location>
</feature>
<feature type="transmembrane region" description="Helical" evidence="5">
    <location>
        <begin position="28"/>
        <end position="50"/>
    </location>
</feature>
<dbReference type="Proteomes" id="UP000184076">
    <property type="component" value="Unassembled WGS sequence"/>
</dbReference>
<reference evidence="7" key="1">
    <citation type="submission" date="2016-11" db="EMBL/GenBank/DDBJ databases">
        <authorList>
            <person name="Varghese N."/>
            <person name="Submissions S."/>
        </authorList>
    </citation>
    <scope>NUCLEOTIDE SEQUENCE [LARGE SCALE GENOMIC DNA]</scope>
    <source>
        <strain evidence="7">DSM 9756</strain>
    </source>
</reference>
<keyword evidence="2 5" id="KW-0812">Transmembrane</keyword>
<sequence length="177" mass="19359">MNGLDWVLTIIGILCVVRGLWRGAVSQVFGIVGVLGGFYLAGYYCGAVGAKIAQAVPSLPQPVMVAFVLLFVLTWIVLGLTGAWLSRLVQQGPAGWVDRAFGGALGLAKGLVAAVLIVSFLTFFLPYESPLLRESRLAPYVQQAARLAVKATPKSLEEKFERKRKKLYEYWADRREA</sequence>
<feature type="transmembrane region" description="Helical" evidence="5">
    <location>
        <begin position="62"/>
        <end position="85"/>
    </location>
</feature>
<keyword evidence="7" id="KW-1185">Reference proteome</keyword>
<comment type="subcellular location">
    <subcellularLocation>
        <location evidence="1">Membrane</location>
        <topology evidence="1">Multi-pass membrane protein</topology>
    </subcellularLocation>
</comment>
<evidence type="ECO:0000256" key="1">
    <source>
        <dbReference type="ARBA" id="ARBA00004141"/>
    </source>
</evidence>
<proteinExistence type="predicted"/>
<evidence type="ECO:0000256" key="2">
    <source>
        <dbReference type="ARBA" id="ARBA00022692"/>
    </source>
</evidence>
<accession>A0A1M4SJ22</accession>
<evidence type="ECO:0000313" key="6">
    <source>
        <dbReference type="EMBL" id="SHE32148.1"/>
    </source>
</evidence>
<dbReference type="PANTHER" id="PTHR37306">
    <property type="entry name" value="COLICIN V PRODUCTION PROTEIN"/>
    <property type="match status" value="1"/>
</dbReference>
<dbReference type="GO" id="GO:0009403">
    <property type="term" value="P:toxin biosynthetic process"/>
    <property type="evidence" value="ECO:0007669"/>
    <property type="project" value="InterPro"/>
</dbReference>
<protein>
    <submittedName>
        <fullName evidence="6">Membrane protein required for colicin V production</fullName>
    </submittedName>
</protein>
<organism evidence="6 7">
    <name type="scientific">Desulfacinum infernum DSM 9756</name>
    <dbReference type="NCBI Taxonomy" id="1121391"/>
    <lineage>
        <taxon>Bacteria</taxon>
        <taxon>Pseudomonadati</taxon>
        <taxon>Thermodesulfobacteriota</taxon>
        <taxon>Syntrophobacteria</taxon>
        <taxon>Syntrophobacterales</taxon>
        <taxon>Syntrophobacteraceae</taxon>
        <taxon>Desulfacinum</taxon>
    </lineage>
</organism>
<dbReference type="OrthoDB" id="5419037at2"/>
<dbReference type="GO" id="GO:0016020">
    <property type="term" value="C:membrane"/>
    <property type="evidence" value="ECO:0007669"/>
    <property type="project" value="UniProtKB-SubCell"/>
</dbReference>
<evidence type="ECO:0000256" key="3">
    <source>
        <dbReference type="ARBA" id="ARBA00022989"/>
    </source>
</evidence>
<evidence type="ECO:0000313" key="7">
    <source>
        <dbReference type="Proteomes" id="UP000184076"/>
    </source>
</evidence>
<dbReference type="InterPro" id="IPR003825">
    <property type="entry name" value="Colicin-V_CvpA"/>
</dbReference>
<evidence type="ECO:0000256" key="5">
    <source>
        <dbReference type="SAM" id="Phobius"/>
    </source>
</evidence>
<name>A0A1M4SJ22_9BACT</name>
<dbReference type="STRING" id="1121391.SAMN02745206_00111"/>
<dbReference type="RefSeq" id="WP_073035936.1">
    <property type="nucleotide sequence ID" value="NZ_FQVB01000003.1"/>
</dbReference>
<keyword evidence="3 5" id="KW-1133">Transmembrane helix</keyword>
<keyword evidence="4 5" id="KW-0472">Membrane</keyword>
<evidence type="ECO:0000256" key="4">
    <source>
        <dbReference type="ARBA" id="ARBA00023136"/>
    </source>
</evidence>
<feature type="transmembrane region" description="Helical" evidence="5">
    <location>
        <begin position="106"/>
        <end position="127"/>
    </location>
</feature>
<dbReference type="EMBL" id="FQVB01000003">
    <property type="protein sequence ID" value="SHE32148.1"/>
    <property type="molecule type" value="Genomic_DNA"/>
</dbReference>